<dbReference type="FunFam" id="1.10.1200.10:FF:000005">
    <property type="entry name" value="Nonribosomal peptide synthetase 1"/>
    <property type="match status" value="1"/>
</dbReference>
<dbReference type="Proteomes" id="UP000185984">
    <property type="component" value="Unassembled WGS sequence"/>
</dbReference>
<dbReference type="EMBL" id="MRCC01000031">
    <property type="protein sequence ID" value="OKH21020.1"/>
    <property type="molecule type" value="Genomic_DNA"/>
</dbReference>
<dbReference type="Pfam" id="PF00550">
    <property type="entry name" value="PP-binding"/>
    <property type="match status" value="1"/>
</dbReference>
<keyword evidence="2" id="KW-0596">Phosphopantetheine</keyword>
<evidence type="ECO:0000256" key="4">
    <source>
        <dbReference type="SAM" id="MobiDB-lite"/>
    </source>
</evidence>
<gene>
    <name evidence="6" type="ORF">NIES1031_22350</name>
</gene>
<evidence type="ECO:0000259" key="5">
    <source>
        <dbReference type="PROSITE" id="PS50075"/>
    </source>
</evidence>
<dbReference type="AlphaFoldDB" id="A0A1U7HBR3"/>
<dbReference type="PANTHER" id="PTHR45527:SF1">
    <property type="entry name" value="FATTY ACID SYNTHASE"/>
    <property type="match status" value="1"/>
</dbReference>
<dbReference type="InterPro" id="IPR001031">
    <property type="entry name" value="Thioesterase"/>
</dbReference>
<dbReference type="GO" id="GO:0005737">
    <property type="term" value="C:cytoplasm"/>
    <property type="evidence" value="ECO:0007669"/>
    <property type="project" value="TreeGrafter"/>
</dbReference>
<dbReference type="SMART" id="SM00823">
    <property type="entry name" value="PKS_PP"/>
    <property type="match status" value="1"/>
</dbReference>
<dbReference type="GO" id="GO:0031177">
    <property type="term" value="F:phosphopantetheine binding"/>
    <property type="evidence" value="ECO:0007669"/>
    <property type="project" value="InterPro"/>
</dbReference>
<protein>
    <submittedName>
        <fullName evidence="6">Thioesterase</fullName>
    </submittedName>
</protein>
<dbReference type="OrthoDB" id="504230at2"/>
<proteinExistence type="predicted"/>
<dbReference type="PROSITE" id="PS50075">
    <property type="entry name" value="CARRIER"/>
    <property type="match status" value="1"/>
</dbReference>
<comment type="caution">
    <text evidence="6">The sequence shown here is derived from an EMBL/GenBank/DDBJ whole genome shotgun (WGS) entry which is preliminary data.</text>
</comment>
<dbReference type="PANTHER" id="PTHR45527">
    <property type="entry name" value="NONRIBOSOMAL PEPTIDE SYNTHETASE"/>
    <property type="match status" value="1"/>
</dbReference>
<dbReference type="RefSeq" id="WP_073551639.1">
    <property type="nucleotide sequence ID" value="NZ_CAWMVK010000025.1"/>
</dbReference>
<sequence>MRSLEETMSVSPTELNSKLEPTNSEAEVYIAPRNSIELQLAKLWEQVLEIQPISVIDNYFDLGGDSLRALRLFDQIEQRFGKKLSLATLIQAPTLEQLAGVIAEETESVAFTSLVPIQPSGSKPPLFCMHGNGAHVLAFQELAQYLGADQPFYGLQARGVDGVTTPLNRIEDMAAAYIEEIRAVQPEGPYYLAGFSSGGVVAFEMARQLHAKGEKVAFVGLLDTFVPGCFKKVTVLEWFSRQWRNFFRFGLKHPVKMAYYSLQRKFYFVYWNTYLRLAGSLPYDLHRKYVGYSIRKAMRTYSFQPYAGKLTLFRATEVPGKGWYYYPSGMPTPDDWYTRDPEYGWGELAGGGLKAYDLPGNHSTILKEPNVSLLSETLQACLEKARSEANVEAELS</sequence>
<name>A0A1U7HBR3_9CHRO</name>
<dbReference type="InterPro" id="IPR020802">
    <property type="entry name" value="TesA-like"/>
</dbReference>
<evidence type="ECO:0000313" key="6">
    <source>
        <dbReference type="EMBL" id="OKH21020.1"/>
    </source>
</evidence>
<organism evidence="6 7">
    <name type="scientific">Chroogloeocystis siderophila 5.2 s.c.1</name>
    <dbReference type="NCBI Taxonomy" id="247279"/>
    <lineage>
        <taxon>Bacteria</taxon>
        <taxon>Bacillati</taxon>
        <taxon>Cyanobacteriota</taxon>
        <taxon>Cyanophyceae</taxon>
        <taxon>Oscillatoriophycideae</taxon>
        <taxon>Chroococcales</taxon>
        <taxon>Chroococcaceae</taxon>
        <taxon>Chroogloeocystis</taxon>
    </lineage>
</organism>
<dbReference type="InterPro" id="IPR020806">
    <property type="entry name" value="PKS_PP-bd"/>
</dbReference>
<dbReference type="InterPro" id="IPR036736">
    <property type="entry name" value="ACP-like_sf"/>
</dbReference>
<dbReference type="SUPFAM" id="SSF53474">
    <property type="entry name" value="alpha/beta-Hydrolases"/>
    <property type="match status" value="1"/>
</dbReference>
<dbReference type="InterPro" id="IPR009081">
    <property type="entry name" value="PP-bd_ACP"/>
</dbReference>
<evidence type="ECO:0000256" key="1">
    <source>
        <dbReference type="ARBA" id="ARBA00001957"/>
    </source>
</evidence>
<dbReference type="GO" id="GO:0043041">
    <property type="term" value="P:amino acid activation for nonribosomal peptide biosynthetic process"/>
    <property type="evidence" value="ECO:0007669"/>
    <property type="project" value="TreeGrafter"/>
</dbReference>
<comment type="cofactor">
    <cofactor evidence="1">
        <name>pantetheine 4'-phosphate</name>
        <dbReference type="ChEBI" id="CHEBI:47942"/>
    </cofactor>
</comment>
<dbReference type="GO" id="GO:0044550">
    <property type="term" value="P:secondary metabolite biosynthetic process"/>
    <property type="evidence" value="ECO:0007669"/>
    <property type="project" value="TreeGrafter"/>
</dbReference>
<evidence type="ECO:0000256" key="3">
    <source>
        <dbReference type="ARBA" id="ARBA00022553"/>
    </source>
</evidence>
<feature type="region of interest" description="Disordered" evidence="4">
    <location>
        <begin position="1"/>
        <end position="22"/>
    </location>
</feature>
<dbReference type="STRING" id="247279.NIES1031_22350"/>
<reference evidence="6 7" key="1">
    <citation type="submission" date="2016-11" db="EMBL/GenBank/DDBJ databases">
        <title>Draft Genome Sequences of Nine Cyanobacterial Strains from Diverse Habitats.</title>
        <authorList>
            <person name="Zhu T."/>
            <person name="Hou S."/>
            <person name="Lu X."/>
            <person name="Hess W.R."/>
        </authorList>
    </citation>
    <scope>NUCLEOTIDE SEQUENCE [LARGE SCALE GENOMIC DNA]</scope>
    <source>
        <strain evidence="6 7">5.2 s.c.1</strain>
    </source>
</reference>
<keyword evidence="7" id="KW-1185">Reference proteome</keyword>
<evidence type="ECO:0000313" key="7">
    <source>
        <dbReference type="Proteomes" id="UP000185984"/>
    </source>
</evidence>
<dbReference type="SMART" id="SM00824">
    <property type="entry name" value="PKS_TE"/>
    <property type="match status" value="1"/>
</dbReference>
<dbReference type="Gene3D" id="1.10.1200.10">
    <property type="entry name" value="ACP-like"/>
    <property type="match status" value="1"/>
</dbReference>
<dbReference type="Pfam" id="PF00975">
    <property type="entry name" value="Thioesterase"/>
    <property type="match status" value="1"/>
</dbReference>
<dbReference type="SUPFAM" id="SSF47336">
    <property type="entry name" value="ACP-like"/>
    <property type="match status" value="1"/>
</dbReference>
<feature type="domain" description="Carrier" evidence="5">
    <location>
        <begin position="31"/>
        <end position="106"/>
    </location>
</feature>
<keyword evidence="3" id="KW-0597">Phosphoprotein</keyword>
<dbReference type="InterPro" id="IPR029058">
    <property type="entry name" value="AB_hydrolase_fold"/>
</dbReference>
<dbReference type="Gene3D" id="3.40.50.1820">
    <property type="entry name" value="alpha/beta hydrolase"/>
    <property type="match status" value="1"/>
</dbReference>
<evidence type="ECO:0000256" key="2">
    <source>
        <dbReference type="ARBA" id="ARBA00022450"/>
    </source>
</evidence>
<accession>A0A1U7HBR3</accession>